<dbReference type="RefSeq" id="WP_244358572.1">
    <property type="nucleotide sequence ID" value="NZ_JAJNNZ010000015.1"/>
</dbReference>
<feature type="compositionally biased region" description="Acidic residues" evidence="11">
    <location>
        <begin position="48"/>
        <end position="58"/>
    </location>
</feature>
<sequence>MKPSLQLKLGQQLAMTPQLQQAIRLLQLSTLDLQQEIQEALDSNPLLEVEEGQEESPNNDEKTESTSTKDEAVEISVELGEPEPKDSSELIESSEISNELEIDTTWEDVYSANTGNTGIAYDDDLPVYQGETTQSLHDYLTWQLDLTPFSDTDRAIALAIIDAIDDYGYLSVSCEDILESADIEDLELDEVEAVRKRIQQFDPLGVASLNLQDCLLLQLVTFPEDTPWLSEARTVLSDHIDQLGNRDYKLIIKETKLKEAELREALALIQQLDPRPGSKITPDETEYVVPDVSVFKDRGKWVVSINPDSVPRLKVNQQYAQLGTGNSADSQYIRSNLQEAKWLIKSLESRNDTLLKVARCIVEHQHDFFEFGEEAMKPMVLNDVAMDVEMHESTISRVTTQKFMHTPRGIFELKYFFSSHVSTDNGGECSSTAIRALIKKLVAAENSAKPLSDSKIAAQLADQGIQVARRTIAKYRESLGIAPSSQRKRLL</sequence>
<dbReference type="PRINTS" id="PR00045">
    <property type="entry name" value="SIGMA54FCT"/>
</dbReference>
<dbReference type="PANTHER" id="PTHR32248">
    <property type="entry name" value="RNA POLYMERASE SIGMA-54 FACTOR"/>
    <property type="match status" value="1"/>
</dbReference>
<evidence type="ECO:0000256" key="4">
    <source>
        <dbReference type="ARBA" id="ARBA00022679"/>
    </source>
</evidence>
<keyword evidence="3 10" id="KW-0240">DNA-directed RNA polymerase</keyword>
<keyword evidence="7 10" id="KW-0731">Sigma factor</keyword>
<dbReference type="GO" id="GO:0001216">
    <property type="term" value="F:DNA-binding transcription activator activity"/>
    <property type="evidence" value="ECO:0007669"/>
    <property type="project" value="InterPro"/>
</dbReference>
<evidence type="ECO:0000256" key="5">
    <source>
        <dbReference type="ARBA" id="ARBA00022695"/>
    </source>
</evidence>
<dbReference type="Pfam" id="PF00309">
    <property type="entry name" value="Sigma54_AID"/>
    <property type="match status" value="1"/>
</dbReference>
<dbReference type="Pfam" id="PF04963">
    <property type="entry name" value="Sigma54_CBD"/>
    <property type="match status" value="1"/>
</dbReference>
<dbReference type="Gene3D" id="1.10.10.1330">
    <property type="entry name" value="RNA polymerase sigma-54 factor, core-binding domain"/>
    <property type="match status" value="1"/>
</dbReference>
<accession>A0A9X2AWU3</accession>
<dbReference type="InterPro" id="IPR007634">
    <property type="entry name" value="RNA_pol_sigma_54_DNA-bd"/>
</dbReference>
<evidence type="ECO:0000256" key="1">
    <source>
        <dbReference type="ARBA" id="ARBA00008798"/>
    </source>
</evidence>
<dbReference type="InterPro" id="IPR038709">
    <property type="entry name" value="RpoN_core-bd_sf"/>
</dbReference>
<evidence type="ECO:0000256" key="8">
    <source>
        <dbReference type="ARBA" id="ARBA00023125"/>
    </source>
</evidence>
<comment type="function">
    <text evidence="10">Sigma factors are initiation factors that promote the attachment of RNA polymerase to specific initiation sites and are then released.</text>
</comment>
<proteinExistence type="inferred from homology"/>
<dbReference type="GO" id="GO:0016987">
    <property type="term" value="F:sigma factor activity"/>
    <property type="evidence" value="ECO:0007669"/>
    <property type="project" value="UniProtKB-KW"/>
</dbReference>
<keyword evidence="5 10" id="KW-0548">Nucleotidyltransferase</keyword>
<name>A0A9X2AWU3_9VIBR</name>
<evidence type="ECO:0000256" key="9">
    <source>
        <dbReference type="ARBA" id="ARBA00023163"/>
    </source>
</evidence>
<dbReference type="AlphaFoldDB" id="A0A9X2AWU3"/>
<dbReference type="GO" id="GO:0016779">
    <property type="term" value="F:nucleotidyltransferase activity"/>
    <property type="evidence" value="ECO:0007669"/>
    <property type="project" value="UniProtKB-KW"/>
</dbReference>
<dbReference type="GO" id="GO:0000976">
    <property type="term" value="F:transcription cis-regulatory region binding"/>
    <property type="evidence" value="ECO:0007669"/>
    <property type="project" value="UniProtKB-ARBA"/>
</dbReference>
<evidence type="ECO:0000313" key="15">
    <source>
        <dbReference type="Proteomes" id="UP001139488"/>
    </source>
</evidence>
<feature type="region of interest" description="Disordered" evidence="11">
    <location>
        <begin position="44"/>
        <end position="72"/>
    </location>
</feature>
<dbReference type="EMBL" id="JAJNNZ010000015">
    <property type="protein sequence ID" value="MCJ2378324.1"/>
    <property type="molecule type" value="Genomic_DNA"/>
</dbReference>
<keyword evidence="9 10" id="KW-0804">Transcription</keyword>
<dbReference type="PIRSF" id="PIRSF000774">
    <property type="entry name" value="RpoN"/>
    <property type="match status" value="1"/>
</dbReference>
<evidence type="ECO:0000256" key="3">
    <source>
        <dbReference type="ARBA" id="ARBA00022478"/>
    </source>
</evidence>
<gene>
    <name evidence="14" type="ORF">LNL84_16010</name>
</gene>
<dbReference type="InterPro" id="IPR007046">
    <property type="entry name" value="RNA_pol_sigma_54_core-bd"/>
</dbReference>
<dbReference type="FunFam" id="1.10.10.60:FF:000045">
    <property type="entry name" value="RNA polymerase sigma-54 factor"/>
    <property type="match status" value="1"/>
</dbReference>
<feature type="domain" description="RNA polymerase sigma factor 54 core-binding" evidence="13">
    <location>
        <begin position="132"/>
        <end position="319"/>
    </location>
</feature>
<protein>
    <recommendedName>
        <fullName evidence="2 10">RNA polymerase sigma-54 factor</fullName>
    </recommendedName>
</protein>
<dbReference type="FunFam" id="1.10.10.1330:FF:000001">
    <property type="entry name" value="RNA polymerase sigma-54 factor"/>
    <property type="match status" value="1"/>
</dbReference>
<dbReference type="Gene3D" id="1.10.10.60">
    <property type="entry name" value="Homeodomain-like"/>
    <property type="match status" value="1"/>
</dbReference>
<keyword evidence="8 10" id="KW-0238">DNA-binding</keyword>
<evidence type="ECO:0000256" key="10">
    <source>
        <dbReference type="PIRNR" id="PIRNR000774"/>
    </source>
</evidence>
<evidence type="ECO:0000259" key="12">
    <source>
        <dbReference type="Pfam" id="PF04552"/>
    </source>
</evidence>
<dbReference type="NCBIfam" id="TIGR02395">
    <property type="entry name" value="rpoN_sigma"/>
    <property type="match status" value="1"/>
</dbReference>
<keyword evidence="4 10" id="KW-0808">Transferase</keyword>
<dbReference type="InterPro" id="IPR000394">
    <property type="entry name" value="RNA_pol_sigma_54"/>
</dbReference>
<evidence type="ECO:0000256" key="11">
    <source>
        <dbReference type="SAM" id="MobiDB-lite"/>
    </source>
</evidence>
<feature type="domain" description="RNA polymerase sigma factor 54 DNA-binding" evidence="12">
    <location>
        <begin position="331"/>
        <end position="489"/>
    </location>
</feature>
<evidence type="ECO:0000256" key="2">
    <source>
        <dbReference type="ARBA" id="ARBA00019942"/>
    </source>
</evidence>
<dbReference type="Pfam" id="PF04552">
    <property type="entry name" value="Sigma54_DBD"/>
    <property type="match status" value="1"/>
</dbReference>
<evidence type="ECO:0000256" key="7">
    <source>
        <dbReference type="ARBA" id="ARBA00023082"/>
    </source>
</evidence>
<dbReference type="NCBIfam" id="NF004595">
    <property type="entry name" value="PRK05932.1-2"/>
    <property type="match status" value="1"/>
</dbReference>
<dbReference type="PROSITE" id="PS50044">
    <property type="entry name" value="SIGMA54_3"/>
    <property type="match status" value="1"/>
</dbReference>
<dbReference type="PANTHER" id="PTHR32248:SF4">
    <property type="entry name" value="RNA POLYMERASE SIGMA-54 FACTOR"/>
    <property type="match status" value="1"/>
</dbReference>
<dbReference type="NCBIfam" id="NF009118">
    <property type="entry name" value="PRK12469.1"/>
    <property type="match status" value="1"/>
</dbReference>
<keyword evidence="15" id="KW-1185">Reference proteome</keyword>
<dbReference type="GO" id="GO:0006352">
    <property type="term" value="P:DNA-templated transcription initiation"/>
    <property type="evidence" value="ECO:0007669"/>
    <property type="project" value="InterPro"/>
</dbReference>
<evidence type="ECO:0000313" key="14">
    <source>
        <dbReference type="EMBL" id="MCJ2378324.1"/>
    </source>
</evidence>
<dbReference type="Proteomes" id="UP001139488">
    <property type="component" value="Unassembled WGS sequence"/>
</dbReference>
<evidence type="ECO:0000259" key="13">
    <source>
        <dbReference type="Pfam" id="PF04963"/>
    </source>
</evidence>
<reference evidence="14" key="1">
    <citation type="submission" date="2021-11" db="EMBL/GenBank/DDBJ databases">
        <title>Vibrio ZSDE26 sp. nov. and Vibrio ZSDZ34 sp. nov., isolated from coastal seawater in Qingdao.</title>
        <authorList>
            <person name="Zhang P."/>
        </authorList>
    </citation>
    <scope>NUCLEOTIDE SEQUENCE</scope>
    <source>
        <strain evidence="14">ZSDZ34</strain>
    </source>
</reference>
<evidence type="ECO:0000256" key="6">
    <source>
        <dbReference type="ARBA" id="ARBA00023015"/>
    </source>
</evidence>
<comment type="similarity">
    <text evidence="1 10">Belongs to the sigma-54 factor family.</text>
</comment>
<dbReference type="GO" id="GO:0032993">
    <property type="term" value="C:protein-DNA complex"/>
    <property type="evidence" value="ECO:0007669"/>
    <property type="project" value="UniProtKB-ARBA"/>
</dbReference>
<dbReference type="GO" id="GO:0000428">
    <property type="term" value="C:DNA-directed RNA polymerase complex"/>
    <property type="evidence" value="ECO:0007669"/>
    <property type="project" value="UniProtKB-KW"/>
</dbReference>
<keyword evidence="6 10" id="KW-0805">Transcription regulation</keyword>
<comment type="caution">
    <text evidence="14">The sequence shown here is derived from an EMBL/GenBank/DDBJ whole genome shotgun (WGS) entry which is preliminary data.</text>
</comment>
<dbReference type="PROSITE" id="PS00717">
    <property type="entry name" value="SIGMA54_1"/>
    <property type="match status" value="1"/>
</dbReference>
<feature type="compositionally biased region" description="Basic and acidic residues" evidence="11">
    <location>
        <begin position="59"/>
        <end position="72"/>
    </location>
</feature>
<dbReference type="PROSITE" id="PS00718">
    <property type="entry name" value="SIGMA54_2"/>
    <property type="match status" value="1"/>
</dbReference>
<organism evidence="14 15">
    <name type="scientific">Vibrio gelatinilyticus</name>
    <dbReference type="NCBI Taxonomy" id="2893468"/>
    <lineage>
        <taxon>Bacteria</taxon>
        <taxon>Pseudomonadati</taxon>
        <taxon>Pseudomonadota</taxon>
        <taxon>Gammaproteobacteria</taxon>
        <taxon>Vibrionales</taxon>
        <taxon>Vibrionaceae</taxon>
        <taxon>Vibrio</taxon>
    </lineage>
</organism>